<accession>A0ABZ1UBQ6</accession>
<gene>
    <name evidence="2" type="ORF">OHA16_00020</name>
    <name evidence="3" type="ORF">OHA16_39765</name>
</gene>
<dbReference type="RefSeq" id="WP_328952561.1">
    <property type="nucleotide sequence ID" value="NZ_CP108110.1"/>
</dbReference>
<dbReference type="EMBL" id="CP108110">
    <property type="protein sequence ID" value="WUQ81488.1"/>
    <property type="molecule type" value="Genomic_DNA"/>
</dbReference>
<reference evidence="3" key="1">
    <citation type="submission" date="2022-10" db="EMBL/GenBank/DDBJ databases">
        <title>The complete genomes of actinobacterial strains from the NBC collection.</title>
        <authorList>
            <person name="Joergensen T.S."/>
            <person name="Alvarez Arevalo M."/>
            <person name="Sterndorff E.B."/>
            <person name="Faurdal D."/>
            <person name="Vuksanovic O."/>
            <person name="Mourched A.-S."/>
            <person name="Charusanti P."/>
            <person name="Shaw S."/>
            <person name="Blin K."/>
            <person name="Weber T."/>
        </authorList>
    </citation>
    <scope>NUCLEOTIDE SEQUENCE</scope>
    <source>
        <strain evidence="3">NBC_00222</strain>
    </source>
</reference>
<evidence type="ECO:0000313" key="4">
    <source>
        <dbReference type="Proteomes" id="UP001432222"/>
    </source>
</evidence>
<name>A0ABZ1UBQ6_9ACTN</name>
<dbReference type="EMBL" id="CP108110">
    <property type="protein sequence ID" value="WUQ88597.1"/>
    <property type="molecule type" value="Genomic_DNA"/>
</dbReference>
<organism evidence="3 4">
    <name type="scientific">Kitasatospora purpeofusca</name>
    <dbReference type="NCBI Taxonomy" id="67352"/>
    <lineage>
        <taxon>Bacteria</taxon>
        <taxon>Bacillati</taxon>
        <taxon>Actinomycetota</taxon>
        <taxon>Actinomycetes</taxon>
        <taxon>Kitasatosporales</taxon>
        <taxon>Streptomycetaceae</taxon>
        <taxon>Kitasatospora</taxon>
    </lineage>
</organism>
<protein>
    <submittedName>
        <fullName evidence="3">Uncharacterized protein</fullName>
    </submittedName>
</protein>
<feature type="region of interest" description="Disordered" evidence="1">
    <location>
        <begin position="1"/>
        <end position="31"/>
    </location>
</feature>
<evidence type="ECO:0000256" key="1">
    <source>
        <dbReference type="SAM" id="MobiDB-lite"/>
    </source>
</evidence>
<evidence type="ECO:0000313" key="2">
    <source>
        <dbReference type="EMBL" id="WUQ81488.1"/>
    </source>
</evidence>
<proteinExistence type="predicted"/>
<evidence type="ECO:0000313" key="3">
    <source>
        <dbReference type="EMBL" id="WUQ88597.1"/>
    </source>
</evidence>
<sequence>MRRALHAATSWRADLGPATGWHRTPGAPGTADRLLLLPHRMAAPAPPAN</sequence>
<keyword evidence="4" id="KW-1185">Reference proteome</keyword>
<dbReference type="Proteomes" id="UP001432222">
    <property type="component" value="Chromosome"/>
</dbReference>